<proteinExistence type="predicted"/>
<evidence type="ECO:0000313" key="4">
    <source>
        <dbReference type="EMBL" id="PIL28743.1"/>
    </source>
</evidence>
<sequence>MSAFPSTRRQMLASSPGLSLLSLHYSGTRARTSGSPSPDGIEGWSADLQEPNDTIAVHGPGYQASPATDPPRLQKLIDLEVDYLVAVLKLIDARNVHRLHLERSGLLAVRRFPRQGA</sequence>
<evidence type="ECO:0000256" key="1">
    <source>
        <dbReference type="SAM" id="MobiDB-lite"/>
    </source>
</evidence>
<keyword evidence="5" id="KW-1185">Reference proteome</keyword>
<comment type="caution">
    <text evidence="4">The sequence shown here is derived from an EMBL/GenBank/DDBJ whole genome shotgun (WGS) entry which is preliminary data.</text>
</comment>
<protein>
    <submittedName>
        <fullName evidence="4">Uncharacterized protein</fullName>
    </submittedName>
</protein>
<dbReference type="EMBL" id="AYKW01000023">
    <property type="protein sequence ID" value="PIL28743.1"/>
    <property type="molecule type" value="Genomic_DNA"/>
</dbReference>
<dbReference type="EMBL" id="AYKW01000023">
    <property type="protein sequence ID" value="PIL28721.1"/>
    <property type="molecule type" value="Genomic_DNA"/>
</dbReference>
<dbReference type="Proteomes" id="UP000230002">
    <property type="component" value="Unassembled WGS sequence"/>
</dbReference>
<name>A0A2G8S4P0_9APHY</name>
<evidence type="ECO:0000313" key="3">
    <source>
        <dbReference type="EMBL" id="PIL28721.1"/>
    </source>
</evidence>
<evidence type="ECO:0000313" key="2">
    <source>
        <dbReference type="EMBL" id="PIL28715.1"/>
    </source>
</evidence>
<gene>
    <name evidence="2" type="ORF">GSI_08759</name>
    <name evidence="3" type="ORF">GSI_08765</name>
    <name evidence="4" type="ORF">GSI_08787</name>
</gene>
<evidence type="ECO:0000313" key="5">
    <source>
        <dbReference type="Proteomes" id="UP000230002"/>
    </source>
</evidence>
<dbReference type="OrthoDB" id="3352270at2759"/>
<feature type="region of interest" description="Disordered" evidence="1">
    <location>
        <begin position="27"/>
        <end position="67"/>
    </location>
</feature>
<dbReference type="AlphaFoldDB" id="A0A2G8S4P0"/>
<dbReference type="EMBL" id="AYKW01000023">
    <property type="protein sequence ID" value="PIL28715.1"/>
    <property type="molecule type" value="Genomic_DNA"/>
</dbReference>
<accession>A0A2G8S4P0</accession>
<organism evidence="4 5">
    <name type="scientific">Ganoderma sinense ZZ0214-1</name>
    <dbReference type="NCBI Taxonomy" id="1077348"/>
    <lineage>
        <taxon>Eukaryota</taxon>
        <taxon>Fungi</taxon>
        <taxon>Dikarya</taxon>
        <taxon>Basidiomycota</taxon>
        <taxon>Agaricomycotina</taxon>
        <taxon>Agaricomycetes</taxon>
        <taxon>Polyporales</taxon>
        <taxon>Polyporaceae</taxon>
        <taxon>Ganoderma</taxon>
    </lineage>
</organism>
<reference evidence="4 5" key="1">
    <citation type="journal article" date="2015" name="Sci. Rep.">
        <title>Chromosome-level genome map provides insights into diverse defense mechanisms in the medicinal fungus Ganoderma sinense.</title>
        <authorList>
            <person name="Zhu Y."/>
            <person name="Xu J."/>
            <person name="Sun C."/>
            <person name="Zhou S."/>
            <person name="Xu H."/>
            <person name="Nelson D.R."/>
            <person name="Qian J."/>
            <person name="Song J."/>
            <person name="Luo H."/>
            <person name="Xiang L."/>
            <person name="Li Y."/>
            <person name="Xu Z."/>
            <person name="Ji A."/>
            <person name="Wang L."/>
            <person name="Lu S."/>
            <person name="Hayward A."/>
            <person name="Sun W."/>
            <person name="Li X."/>
            <person name="Schwartz D.C."/>
            <person name="Wang Y."/>
            <person name="Chen S."/>
        </authorList>
    </citation>
    <scope>NUCLEOTIDE SEQUENCE [LARGE SCALE GENOMIC DNA]</scope>
    <source>
        <strain evidence="4 5">ZZ0214-1</strain>
    </source>
</reference>